<name>A0ABP9MIJ9_9GAMM</name>
<organism evidence="1 2">
    <name type="scientific">Wohlfahrtiimonas larvae</name>
    <dbReference type="NCBI Taxonomy" id="1157986"/>
    <lineage>
        <taxon>Bacteria</taxon>
        <taxon>Pseudomonadati</taxon>
        <taxon>Pseudomonadota</taxon>
        <taxon>Gammaproteobacteria</taxon>
        <taxon>Cardiobacteriales</taxon>
        <taxon>Ignatzschineriaceae</taxon>
        <taxon>Wohlfahrtiimonas</taxon>
    </lineage>
</organism>
<evidence type="ECO:0000313" key="2">
    <source>
        <dbReference type="Proteomes" id="UP001500631"/>
    </source>
</evidence>
<keyword evidence="2" id="KW-1185">Reference proteome</keyword>
<dbReference type="RefSeq" id="WP_077924952.1">
    <property type="nucleotide sequence ID" value="NZ_BAABKE010000002.1"/>
</dbReference>
<evidence type="ECO:0000313" key="1">
    <source>
        <dbReference type="EMBL" id="GAA5097263.1"/>
    </source>
</evidence>
<accession>A0ABP9MIJ9</accession>
<dbReference type="InterPro" id="IPR037883">
    <property type="entry name" value="Knr4/Smi1-like_sf"/>
</dbReference>
<evidence type="ECO:0008006" key="3">
    <source>
        <dbReference type="Google" id="ProtNLM"/>
    </source>
</evidence>
<comment type="caution">
    <text evidence="1">The sequence shown here is derived from an EMBL/GenBank/DDBJ whole genome shotgun (WGS) entry which is preliminary data.</text>
</comment>
<dbReference type="SUPFAM" id="SSF160631">
    <property type="entry name" value="SMI1/KNR4-like"/>
    <property type="match status" value="1"/>
</dbReference>
<protein>
    <recommendedName>
        <fullName evidence="3">Knr4/Smi1-like domain-containing protein</fullName>
    </recommendedName>
</protein>
<sequence length="184" mass="21316">MKLLDVSEIKNGLDELFIPLEAEMDMFGYRLLPSYLKTQDIINFEASVLMDIPSDFSRWILEYDFSDLSICNVQFGCNHQLSYLQHLINLNDGNNNCYKEHHKLIIAVTDPYTFFLDLSNGIISTLTSDMNIDDAQVIAQNFNQFMIALGNVFLLRKTENHKNLLAEINQLTNTQDQEFWSTMM</sequence>
<reference evidence="2" key="1">
    <citation type="journal article" date="2019" name="Int. J. Syst. Evol. Microbiol.">
        <title>The Global Catalogue of Microorganisms (GCM) 10K type strain sequencing project: providing services to taxonomists for standard genome sequencing and annotation.</title>
        <authorList>
            <consortium name="The Broad Institute Genomics Platform"/>
            <consortium name="The Broad Institute Genome Sequencing Center for Infectious Disease"/>
            <person name="Wu L."/>
            <person name="Ma J."/>
        </authorList>
    </citation>
    <scope>NUCLEOTIDE SEQUENCE [LARGE SCALE GENOMIC DNA]</scope>
    <source>
        <strain evidence="2">JCM 18424</strain>
    </source>
</reference>
<dbReference type="Gene3D" id="3.40.1580.10">
    <property type="entry name" value="SMI1/KNR4-like"/>
    <property type="match status" value="1"/>
</dbReference>
<dbReference type="EMBL" id="BAABKE010000002">
    <property type="protein sequence ID" value="GAA5097263.1"/>
    <property type="molecule type" value="Genomic_DNA"/>
</dbReference>
<dbReference type="Proteomes" id="UP001500631">
    <property type="component" value="Unassembled WGS sequence"/>
</dbReference>
<gene>
    <name evidence="1" type="ORF">GCM10023338_08540</name>
</gene>
<proteinExistence type="predicted"/>